<dbReference type="SUPFAM" id="SSF52540">
    <property type="entry name" value="P-loop containing nucleoside triphosphate hydrolases"/>
    <property type="match status" value="1"/>
</dbReference>
<sequence>MMVWTVANQKGGVGKTTTAVSLAGLMADRGYNVLLVDMDPHCSLGYYLGLDVEELDRTAYDVFVHGRAATTEQVRESIHPSGIDGIDIMPANMAMATLDRKFGHTEGMGLILRHALHRVKTDYDVVLVDCPPVLGVLMVNALATSDRVLVPVQTEFLALKGLERMIMSLELMRSSPSQTINYMIVPTMFDKRTKAASQAMASLIEQYGDKVWSDVIPVDTRFRDASLQHLPPSMFSAHSRGVIAYRALLDDLIEQQVAARNGSL</sequence>
<dbReference type="PANTHER" id="PTHR13696">
    <property type="entry name" value="P-LOOP CONTAINING NUCLEOSIDE TRIPHOSPHATE HYDROLASE"/>
    <property type="match status" value="1"/>
</dbReference>
<keyword evidence="4" id="KW-1185">Reference proteome</keyword>
<organism evidence="3 4">
    <name type="scientific">Neiella marina</name>
    <dbReference type="NCBI Taxonomy" id="508461"/>
    <lineage>
        <taxon>Bacteria</taxon>
        <taxon>Pseudomonadati</taxon>
        <taxon>Pseudomonadota</taxon>
        <taxon>Gammaproteobacteria</taxon>
        <taxon>Alteromonadales</taxon>
        <taxon>Echinimonadaceae</taxon>
        <taxon>Neiella</taxon>
    </lineage>
</organism>
<evidence type="ECO:0000259" key="2">
    <source>
        <dbReference type="Pfam" id="PF13614"/>
    </source>
</evidence>
<dbReference type="CDD" id="cd02042">
    <property type="entry name" value="ParAB_family"/>
    <property type="match status" value="1"/>
</dbReference>
<evidence type="ECO:0000256" key="1">
    <source>
        <dbReference type="ARBA" id="ARBA00060876"/>
    </source>
</evidence>
<dbReference type="FunFam" id="3.40.50.300:FF:000285">
    <property type="entry name" value="Sporulation initiation inhibitor Soj"/>
    <property type="match status" value="1"/>
</dbReference>
<evidence type="ECO:0000313" key="4">
    <source>
        <dbReference type="Proteomes" id="UP000619743"/>
    </source>
</evidence>
<proteinExistence type="predicted"/>
<dbReference type="InterPro" id="IPR025669">
    <property type="entry name" value="AAA_dom"/>
</dbReference>
<dbReference type="RefSeq" id="WP_087505693.1">
    <property type="nucleotide sequence ID" value="NZ_BMDX01000009.1"/>
</dbReference>
<reference evidence="4" key="1">
    <citation type="journal article" date="2019" name="Int. J. Syst. Evol. Microbiol.">
        <title>The Global Catalogue of Microorganisms (GCM) 10K type strain sequencing project: providing services to taxonomists for standard genome sequencing and annotation.</title>
        <authorList>
            <consortium name="The Broad Institute Genomics Platform"/>
            <consortium name="The Broad Institute Genome Sequencing Center for Infectious Disease"/>
            <person name="Wu L."/>
            <person name="Ma J."/>
        </authorList>
    </citation>
    <scope>NUCLEOTIDE SEQUENCE [LARGE SCALE GENOMIC DNA]</scope>
    <source>
        <strain evidence="4">CGMCC 1.10130</strain>
    </source>
</reference>
<dbReference type="PANTHER" id="PTHR13696:SF69">
    <property type="entry name" value="PLASMID PARTITIONING PROTEIN-RELATED"/>
    <property type="match status" value="1"/>
</dbReference>
<dbReference type="Pfam" id="PF13614">
    <property type="entry name" value="AAA_31"/>
    <property type="match status" value="1"/>
</dbReference>
<dbReference type="PIRSF" id="PIRSF009320">
    <property type="entry name" value="Nuc_binding_HP_1000"/>
    <property type="match status" value="1"/>
</dbReference>
<dbReference type="OrthoDB" id="9815116at2"/>
<dbReference type="InterPro" id="IPR027417">
    <property type="entry name" value="P-loop_NTPase"/>
</dbReference>
<gene>
    <name evidence="3" type="ORF">GCM10011369_20200</name>
</gene>
<dbReference type="Gene3D" id="3.40.50.300">
    <property type="entry name" value="P-loop containing nucleotide triphosphate hydrolases"/>
    <property type="match status" value="1"/>
</dbReference>
<dbReference type="AlphaFoldDB" id="A0A8J2U5C3"/>
<dbReference type="InterPro" id="IPR050678">
    <property type="entry name" value="DNA_Partitioning_ATPase"/>
</dbReference>
<evidence type="ECO:0000313" key="3">
    <source>
        <dbReference type="EMBL" id="GGA78231.1"/>
    </source>
</evidence>
<comment type="similarity">
    <text evidence="1">To B.subtilis soj.</text>
</comment>
<comment type="caution">
    <text evidence="3">The sequence shown here is derived from an EMBL/GenBank/DDBJ whole genome shotgun (WGS) entry which is preliminary data.</text>
</comment>
<dbReference type="Proteomes" id="UP000619743">
    <property type="component" value="Unassembled WGS sequence"/>
</dbReference>
<protein>
    <submittedName>
        <fullName evidence="3">Cobyric acid synthase</fullName>
    </submittedName>
</protein>
<dbReference type="EMBL" id="BMDX01000009">
    <property type="protein sequence ID" value="GGA78231.1"/>
    <property type="molecule type" value="Genomic_DNA"/>
</dbReference>
<name>A0A8J2U5C3_9GAMM</name>
<feature type="domain" description="AAA" evidence="2">
    <location>
        <begin position="3"/>
        <end position="175"/>
    </location>
</feature>
<accession>A0A8J2U5C3</accession>